<dbReference type="GO" id="GO:0019563">
    <property type="term" value="P:glycerol catabolic process"/>
    <property type="evidence" value="ECO:0007669"/>
    <property type="project" value="UniProtKB-UniRule"/>
</dbReference>
<dbReference type="NCBIfam" id="TIGR03378">
    <property type="entry name" value="glycerol3P_GlpB"/>
    <property type="match status" value="1"/>
</dbReference>
<dbReference type="NCBIfam" id="NF003720">
    <property type="entry name" value="PRK05329.1-3"/>
    <property type="match status" value="1"/>
</dbReference>
<dbReference type="SUPFAM" id="SSF51905">
    <property type="entry name" value="FAD/NAD(P)-binding domain"/>
    <property type="match status" value="1"/>
</dbReference>
<evidence type="ECO:0000256" key="1">
    <source>
        <dbReference type="ARBA" id="ARBA00022630"/>
    </source>
</evidence>
<comment type="subunit">
    <text evidence="4">Composed of a catalytic GlpA/B dimer and of membrane bound GlpC.</text>
</comment>
<dbReference type="AlphaFoldDB" id="A0A0A2XF80"/>
<dbReference type="InterPro" id="IPR009158">
    <property type="entry name" value="G3P_DH_GlpB_su"/>
</dbReference>
<evidence type="ECO:0000313" key="6">
    <source>
        <dbReference type="EMBL" id="KGQ29275.1"/>
    </source>
</evidence>
<dbReference type="Proteomes" id="UP000030526">
    <property type="component" value="Unassembled WGS sequence"/>
</dbReference>
<feature type="domain" description="FAD-dependent oxidoreductase 2 FAD-binding" evidence="5">
    <location>
        <begin position="4"/>
        <end position="407"/>
    </location>
</feature>
<dbReference type="EC" id="1.1.5.3" evidence="4"/>
<evidence type="ECO:0000259" key="5">
    <source>
        <dbReference type="Pfam" id="PF00890"/>
    </source>
</evidence>
<dbReference type="HAMAP" id="MF_00753">
    <property type="entry name" value="Glycerol3P_GlpB"/>
    <property type="match status" value="1"/>
</dbReference>
<keyword evidence="1 4" id="KW-0285">Flavoprotein</keyword>
<keyword evidence="3 4" id="KW-0560">Oxidoreductase</keyword>
<comment type="function">
    <text evidence="4">Conversion of glycerol 3-phosphate to dihydroxyacetone. Uses fumarate or nitrate as electron acceptor.</text>
</comment>
<evidence type="ECO:0000256" key="2">
    <source>
        <dbReference type="ARBA" id="ARBA00022643"/>
    </source>
</evidence>
<accession>A0A0A2XF80</accession>
<comment type="catalytic activity">
    <reaction evidence="4">
        <text>a quinone + sn-glycerol 3-phosphate = dihydroxyacetone phosphate + a quinol</text>
        <dbReference type="Rhea" id="RHEA:18977"/>
        <dbReference type="ChEBI" id="CHEBI:24646"/>
        <dbReference type="ChEBI" id="CHEBI:57597"/>
        <dbReference type="ChEBI" id="CHEBI:57642"/>
        <dbReference type="ChEBI" id="CHEBI:132124"/>
        <dbReference type="EC" id="1.1.5.3"/>
    </reaction>
</comment>
<name>A0A0A2XF80_9PAST</name>
<dbReference type="EMBL" id="JPXS01000074">
    <property type="protein sequence ID" value="KGQ29275.1"/>
    <property type="molecule type" value="Genomic_DNA"/>
</dbReference>
<dbReference type="UniPathway" id="UPA00618">
    <property type="reaction ID" value="UER00673"/>
</dbReference>
<dbReference type="InterPro" id="IPR003953">
    <property type="entry name" value="FAD-dep_OxRdtase_2_FAD-bd"/>
</dbReference>
<evidence type="ECO:0000313" key="7">
    <source>
        <dbReference type="Proteomes" id="UP000030526"/>
    </source>
</evidence>
<comment type="pathway">
    <text evidence="4">Polyol metabolism; glycerol degradation via glycerol kinase pathway; glycerone phosphate from sn-glycerol 3-phosphate (anaerobic route): step 1/1.</text>
</comment>
<proteinExistence type="inferred from homology"/>
<dbReference type="PIRSF" id="PIRSF000141">
    <property type="entry name" value="Anaerobic_G3P_dh"/>
    <property type="match status" value="1"/>
</dbReference>
<protein>
    <recommendedName>
        <fullName evidence="4">Anaerobic glycerol-3-phosphate dehydrogenase subunit B</fullName>
        <shortName evidence="4">Anaerobic G-3-P dehydrogenase subunit B</shortName>
        <shortName evidence="4">Anaerobic G3Pdhase B</shortName>
        <ecNumber evidence="4">1.1.5.3</ecNumber>
    </recommendedName>
</protein>
<dbReference type="NCBIfam" id="NF003719">
    <property type="entry name" value="PRK05329.1-2"/>
    <property type="match status" value="1"/>
</dbReference>
<keyword evidence="2 4" id="KW-0288">FMN</keyword>
<organism evidence="6 7">
    <name type="scientific">Gallibacterium anatis</name>
    <dbReference type="NCBI Taxonomy" id="750"/>
    <lineage>
        <taxon>Bacteria</taxon>
        <taxon>Pseudomonadati</taxon>
        <taxon>Pseudomonadota</taxon>
        <taxon>Gammaproteobacteria</taxon>
        <taxon>Pasteurellales</taxon>
        <taxon>Pasteurellaceae</taxon>
        <taxon>Gallibacterium</taxon>
    </lineage>
</organism>
<dbReference type="NCBIfam" id="NF003718">
    <property type="entry name" value="PRK05329.1-1"/>
    <property type="match status" value="1"/>
</dbReference>
<gene>
    <name evidence="4" type="primary">glpB</name>
    <name evidence="6" type="ORF">JP32_11505</name>
</gene>
<evidence type="ECO:0000256" key="3">
    <source>
        <dbReference type="ARBA" id="ARBA00023002"/>
    </source>
</evidence>
<sequence length="425" mass="46481">MNFDTLIIGGGLAGLLCGIKLQQQGQHCAIVTTGQSAIDFSSGSLDLLSFCAEQEVNVLAQGLADLAQSAPQHPYNLIGAEKVLHYAQDFQRLAQQLKLNLQGEQAKNHYRVTPLGSLQPAWLSPNSVPTLAMDDQAFSYRSLMILGIEGYHDFQPHLVAANLKSLPQFADCDIQHGFLHIPELDHLRTNAREFRSVNISQALEHKLNFQQLVQEIKNAAGDAEAVFLPACFGIDDDSLFEQLKQATGLPLFELPTLPPSLLGLRQHYKLRREFQRLGGVLMNGDTALRGEFENGCVSKIYTALNEEIALTAKHYILASGSFFSNGLVAHFEKIIEPVFESDLIADSDRLQWTAHRFADPQPYQYYGVKINAHCQVEKSGQIVPNLFAVGAVIGGFSGLNDGCGSGVSIVTAFNVADYILAGGQQ</sequence>
<reference evidence="6 7" key="1">
    <citation type="submission" date="2014-08" db="EMBL/GenBank/DDBJ databases">
        <title>Chaperone-usher fimbriae in a diverse selection of Gallibacterium genomes.</title>
        <authorList>
            <person name="Kudirkiene E."/>
            <person name="Bager R.J."/>
            <person name="Johnson T.J."/>
            <person name="Bojesen A.M."/>
        </authorList>
    </citation>
    <scope>NUCLEOTIDE SEQUENCE [LARGE SCALE GENOMIC DNA]</scope>
    <source>
        <strain evidence="6 7">20558/3kl.</strain>
    </source>
</reference>
<dbReference type="Gene3D" id="3.50.50.60">
    <property type="entry name" value="FAD/NAD(P)-binding domain"/>
    <property type="match status" value="2"/>
</dbReference>
<dbReference type="GO" id="GO:0009331">
    <property type="term" value="C:glycerol-3-phosphate dehydrogenase (FAD) complex"/>
    <property type="evidence" value="ECO:0007669"/>
    <property type="project" value="InterPro"/>
</dbReference>
<comment type="caution">
    <text evidence="6">The sequence shown here is derived from an EMBL/GenBank/DDBJ whole genome shotgun (WGS) entry which is preliminary data.</text>
</comment>
<dbReference type="RefSeq" id="WP_039085007.1">
    <property type="nucleotide sequence ID" value="NZ_JPXS01000074.1"/>
</dbReference>
<dbReference type="NCBIfam" id="NF003721">
    <property type="entry name" value="PRK05329.1-4"/>
    <property type="match status" value="1"/>
</dbReference>
<dbReference type="GO" id="GO:0004368">
    <property type="term" value="F:glycerol-3-phosphate dehydrogenase (quinone) activity"/>
    <property type="evidence" value="ECO:0007669"/>
    <property type="project" value="UniProtKB-UniRule"/>
</dbReference>
<comment type="cofactor">
    <cofactor evidence="4">
        <name>FMN</name>
        <dbReference type="ChEBI" id="CHEBI:58210"/>
    </cofactor>
</comment>
<dbReference type="InterPro" id="IPR036188">
    <property type="entry name" value="FAD/NAD-bd_sf"/>
</dbReference>
<dbReference type="Pfam" id="PF00890">
    <property type="entry name" value="FAD_binding_2"/>
    <property type="match status" value="1"/>
</dbReference>
<comment type="similarity">
    <text evidence="4">Belongs to the anaerobic G-3-P dehydrogenase subunit B family.</text>
</comment>
<evidence type="ECO:0000256" key="4">
    <source>
        <dbReference type="HAMAP-Rule" id="MF_00753"/>
    </source>
</evidence>